<keyword evidence="3" id="KW-1185">Reference proteome</keyword>
<dbReference type="Proteomes" id="UP001163823">
    <property type="component" value="Chromosome 4"/>
</dbReference>
<dbReference type="AlphaFoldDB" id="A0AAD7VEQ0"/>
<comment type="caution">
    <text evidence="2">The sequence shown here is derived from an EMBL/GenBank/DDBJ whole genome shotgun (WGS) entry which is preliminary data.</text>
</comment>
<feature type="compositionally biased region" description="Pro residues" evidence="1">
    <location>
        <begin position="85"/>
        <end position="107"/>
    </location>
</feature>
<evidence type="ECO:0000313" key="3">
    <source>
        <dbReference type="Proteomes" id="UP001163823"/>
    </source>
</evidence>
<sequence>MEIVNANVIDQRLTAMESKMETMDARFSSIDTSLQELKMDTASKLQDMKMDIALQLQFMMDASNLKFQEVMDAMANLRNSTTNHYPPPPPKPPNLVRPPIFPNPPVQ</sequence>
<dbReference type="KEGG" id="qsa:O6P43_010642"/>
<name>A0AAD7VEQ0_QUISA</name>
<reference evidence="2" key="1">
    <citation type="journal article" date="2023" name="Science">
        <title>Elucidation of the pathway for biosynthesis of saponin adjuvants from the soapbark tree.</title>
        <authorList>
            <person name="Reed J."/>
            <person name="Orme A."/>
            <person name="El-Demerdash A."/>
            <person name="Owen C."/>
            <person name="Martin L.B.B."/>
            <person name="Misra R.C."/>
            <person name="Kikuchi S."/>
            <person name="Rejzek M."/>
            <person name="Martin A.C."/>
            <person name="Harkess A."/>
            <person name="Leebens-Mack J."/>
            <person name="Louveau T."/>
            <person name="Stephenson M.J."/>
            <person name="Osbourn A."/>
        </authorList>
    </citation>
    <scope>NUCLEOTIDE SEQUENCE</scope>
    <source>
        <strain evidence="2">S10</strain>
    </source>
</reference>
<evidence type="ECO:0000256" key="1">
    <source>
        <dbReference type="SAM" id="MobiDB-lite"/>
    </source>
</evidence>
<accession>A0AAD7VEQ0</accession>
<dbReference type="EMBL" id="JARAOO010000004">
    <property type="protein sequence ID" value="KAJ7972805.1"/>
    <property type="molecule type" value="Genomic_DNA"/>
</dbReference>
<evidence type="ECO:0000313" key="2">
    <source>
        <dbReference type="EMBL" id="KAJ7972805.1"/>
    </source>
</evidence>
<gene>
    <name evidence="2" type="ORF">O6P43_010642</name>
</gene>
<organism evidence="2 3">
    <name type="scientific">Quillaja saponaria</name>
    <name type="common">Soap bark tree</name>
    <dbReference type="NCBI Taxonomy" id="32244"/>
    <lineage>
        <taxon>Eukaryota</taxon>
        <taxon>Viridiplantae</taxon>
        <taxon>Streptophyta</taxon>
        <taxon>Embryophyta</taxon>
        <taxon>Tracheophyta</taxon>
        <taxon>Spermatophyta</taxon>
        <taxon>Magnoliopsida</taxon>
        <taxon>eudicotyledons</taxon>
        <taxon>Gunneridae</taxon>
        <taxon>Pentapetalae</taxon>
        <taxon>rosids</taxon>
        <taxon>fabids</taxon>
        <taxon>Fabales</taxon>
        <taxon>Quillajaceae</taxon>
        <taxon>Quillaja</taxon>
    </lineage>
</organism>
<proteinExistence type="predicted"/>
<feature type="region of interest" description="Disordered" evidence="1">
    <location>
        <begin position="78"/>
        <end position="107"/>
    </location>
</feature>
<protein>
    <submittedName>
        <fullName evidence="2">Uncharacterized protein</fullName>
    </submittedName>
</protein>